<reference evidence="2" key="1">
    <citation type="journal article" date="2020" name="Fungal Divers.">
        <title>Resolving the Mortierellaceae phylogeny through synthesis of multi-gene phylogenetics and phylogenomics.</title>
        <authorList>
            <person name="Vandepol N."/>
            <person name="Liber J."/>
            <person name="Desiro A."/>
            <person name="Na H."/>
            <person name="Kennedy M."/>
            <person name="Barry K."/>
            <person name="Grigoriev I.V."/>
            <person name="Miller A.N."/>
            <person name="O'Donnell K."/>
            <person name="Stajich J.E."/>
            <person name="Bonito G."/>
        </authorList>
    </citation>
    <scope>NUCLEOTIDE SEQUENCE</scope>
    <source>
        <strain evidence="2">MES-2147</strain>
    </source>
</reference>
<dbReference type="AlphaFoldDB" id="A0A9P6IM39"/>
<organism evidence="2 3">
    <name type="scientific">Modicella reniformis</name>
    <dbReference type="NCBI Taxonomy" id="1440133"/>
    <lineage>
        <taxon>Eukaryota</taxon>
        <taxon>Fungi</taxon>
        <taxon>Fungi incertae sedis</taxon>
        <taxon>Mucoromycota</taxon>
        <taxon>Mortierellomycotina</taxon>
        <taxon>Mortierellomycetes</taxon>
        <taxon>Mortierellales</taxon>
        <taxon>Mortierellaceae</taxon>
        <taxon>Modicella</taxon>
    </lineage>
</organism>
<name>A0A9P6IM39_9FUNG</name>
<feature type="compositionally biased region" description="Basic and acidic residues" evidence="1">
    <location>
        <begin position="318"/>
        <end position="334"/>
    </location>
</feature>
<comment type="caution">
    <text evidence="2">The sequence shown here is derived from an EMBL/GenBank/DDBJ whole genome shotgun (WGS) entry which is preliminary data.</text>
</comment>
<evidence type="ECO:0000256" key="1">
    <source>
        <dbReference type="SAM" id="MobiDB-lite"/>
    </source>
</evidence>
<gene>
    <name evidence="2" type="ORF">BGZ65_002355</name>
</gene>
<feature type="non-terminal residue" evidence="2">
    <location>
        <position position="409"/>
    </location>
</feature>
<keyword evidence="3" id="KW-1185">Reference proteome</keyword>
<feature type="compositionally biased region" description="Polar residues" evidence="1">
    <location>
        <begin position="336"/>
        <end position="348"/>
    </location>
</feature>
<dbReference type="EMBL" id="JAAAHW010009769">
    <property type="protein sequence ID" value="KAF9936470.1"/>
    <property type="molecule type" value="Genomic_DNA"/>
</dbReference>
<sequence>MEQYSAGPSTGWNGLPLECLEIIVQVLDHDTTTLSSLLQVNRQCFFLVVPQLYRDPFQRILDLATCHKNRIRICSSDKEPLSSTSSLSPTTTTLSMDPQSHFVDSVVKATTIPYSPKPNVTIDQAARTKAKFKQDLADINTILTTRLNARELHLLTTLSSTLIQQLCVRFPRLHRFYFKPPTSNLFDFGPYYEQVQWTNECYLRHLSGLDLEKLSARGRRRGGPEGVEFLACVRGSRDLAPTTGKEGVFQRHLSPRLYSELCCIGVLDYLQRAILNIPGADRIQSLRVPAHRMKTLQQRHDRVPRRRLQKEPQQQNAECEKNSTESSDNTHEQESTNDIQANDGTRSSGDIGNTLKPYCFTFKKLTSLRRLEVCYMTGNDCDWETLDRVLETLQSSHHPEKSVSVGESM</sequence>
<feature type="region of interest" description="Disordered" evidence="1">
    <location>
        <begin position="294"/>
        <end position="348"/>
    </location>
</feature>
<accession>A0A9P6IM39</accession>
<protein>
    <submittedName>
        <fullName evidence="2">Uncharacterized protein</fullName>
    </submittedName>
</protein>
<dbReference type="OrthoDB" id="2420896at2759"/>
<dbReference type="Proteomes" id="UP000749646">
    <property type="component" value="Unassembled WGS sequence"/>
</dbReference>
<proteinExistence type="predicted"/>
<evidence type="ECO:0000313" key="2">
    <source>
        <dbReference type="EMBL" id="KAF9936470.1"/>
    </source>
</evidence>
<evidence type="ECO:0000313" key="3">
    <source>
        <dbReference type="Proteomes" id="UP000749646"/>
    </source>
</evidence>